<dbReference type="Proteomes" id="UP000257109">
    <property type="component" value="Unassembled WGS sequence"/>
</dbReference>
<feature type="compositionally biased region" description="Basic and acidic residues" evidence="1">
    <location>
        <begin position="1"/>
        <end position="17"/>
    </location>
</feature>
<proteinExistence type="predicted"/>
<evidence type="ECO:0000256" key="1">
    <source>
        <dbReference type="SAM" id="MobiDB-lite"/>
    </source>
</evidence>
<keyword evidence="3" id="KW-1185">Reference proteome</keyword>
<sequence>MEIEELQHSLEAHEMRSFKNKHFRHEPTTKEKAKVPRKGIHPTSIRNTKIKNLVKPVNPLKKGGQTKHRSKDTAPKTAREGANTRECGTRESANARECWAREGAKNKPNNCAHLTQDEGIDLDSKVVMLMVITSNKT</sequence>
<gene>
    <name evidence="2" type="ORF">CR513_41315</name>
</gene>
<organism evidence="2 3">
    <name type="scientific">Mucuna pruriens</name>
    <name type="common">Velvet bean</name>
    <name type="synonym">Dolichos pruriens</name>
    <dbReference type="NCBI Taxonomy" id="157652"/>
    <lineage>
        <taxon>Eukaryota</taxon>
        <taxon>Viridiplantae</taxon>
        <taxon>Streptophyta</taxon>
        <taxon>Embryophyta</taxon>
        <taxon>Tracheophyta</taxon>
        <taxon>Spermatophyta</taxon>
        <taxon>Magnoliopsida</taxon>
        <taxon>eudicotyledons</taxon>
        <taxon>Gunneridae</taxon>
        <taxon>Pentapetalae</taxon>
        <taxon>rosids</taxon>
        <taxon>fabids</taxon>
        <taxon>Fabales</taxon>
        <taxon>Fabaceae</taxon>
        <taxon>Papilionoideae</taxon>
        <taxon>50 kb inversion clade</taxon>
        <taxon>NPAAA clade</taxon>
        <taxon>indigoferoid/millettioid clade</taxon>
        <taxon>Phaseoleae</taxon>
        <taxon>Mucuna</taxon>
    </lineage>
</organism>
<feature type="non-terminal residue" evidence="2">
    <location>
        <position position="1"/>
    </location>
</feature>
<reference evidence="2" key="1">
    <citation type="submission" date="2018-05" db="EMBL/GenBank/DDBJ databases">
        <title>Draft genome of Mucuna pruriens seed.</title>
        <authorList>
            <person name="Nnadi N.E."/>
            <person name="Vos R."/>
            <person name="Hasami M.H."/>
            <person name="Devisetty U.K."/>
            <person name="Aguiy J.C."/>
        </authorList>
    </citation>
    <scope>NUCLEOTIDE SEQUENCE [LARGE SCALE GENOMIC DNA]</scope>
    <source>
        <strain evidence="2">JCA_2017</strain>
    </source>
</reference>
<comment type="caution">
    <text evidence="2">The sequence shown here is derived from an EMBL/GenBank/DDBJ whole genome shotgun (WGS) entry which is preliminary data.</text>
</comment>
<evidence type="ECO:0000313" key="2">
    <source>
        <dbReference type="EMBL" id="RDX78419.1"/>
    </source>
</evidence>
<name>A0A371FJC7_MUCPR</name>
<feature type="compositionally biased region" description="Basic and acidic residues" evidence="1">
    <location>
        <begin position="71"/>
        <end position="89"/>
    </location>
</feature>
<feature type="region of interest" description="Disordered" evidence="1">
    <location>
        <begin position="1"/>
        <end position="93"/>
    </location>
</feature>
<feature type="compositionally biased region" description="Basic and acidic residues" evidence="1">
    <location>
        <begin position="25"/>
        <end position="34"/>
    </location>
</feature>
<evidence type="ECO:0000313" key="3">
    <source>
        <dbReference type="Proteomes" id="UP000257109"/>
    </source>
</evidence>
<dbReference type="EMBL" id="QJKJ01008875">
    <property type="protein sequence ID" value="RDX78419.1"/>
    <property type="molecule type" value="Genomic_DNA"/>
</dbReference>
<dbReference type="AlphaFoldDB" id="A0A371FJC7"/>
<accession>A0A371FJC7</accession>
<protein>
    <submittedName>
        <fullName evidence="2">Uncharacterized protein</fullName>
    </submittedName>
</protein>